<keyword evidence="5" id="KW-0819">tRNA processing</keyword>
<organism evidence="13 14">
    <name type="scientific">Owenia fusiformis</name>
    <name type="common">Polychaete worm</name>
    <dbReference type="NCBI Taxonomy" id="6347"/>
    <lineage>
        <taxon>Eukaryota</taxon>
        <taxon>Metazoa</taxon>
        <taxon>Spiralia</taxon>
        <taxon>Lophotrochozoa</taxon>
        <taxon>Annelida</taxon>
        <taxon>Polychaeta</taxon>
        <taxon>Sedentaria</taxon>
        <taxon>Canalipalpata</taxon>
        <taxon>Sabellida</taxon>
        <taxon>Oweniida</taxon>
        <taxon>Oweniidae</taxon>
        <taxon>Owenia</taxon>
    </lineage>
</organism>
<reference evidence="13" key="1">
    <citation type="submission" date="2022-03" db="EMBL/GenBank/DDBJ databases">
        <authorList>
            <person name="Martin C."/>
        </authorList>
    </citation>
    <scope>NUCLEOTIDE SEQUENCE</scope>
</reference>
<dbReference type="PANTHER" id="PTHR15627:SF8">
    <property type="entry name" value="TRNA-URIDINE AMINOCARBOXYPROPYLTRANSFERASE 1"/>
    <property type="match status" value="1"/>
</dbReference>
<evidence type="ECO:0000256" key="9">
    <source>
        <dbReference type="ARBA" id="ARBA00039242"/>
    </source>
</evidence>
<dbReference type="AlphaFoldDB" id="A0A8S4N2Q3"/>
<protein>
    <recommendedName>
        <fullName evidence="9">tRNA-uridine aminocarboxypropyltransferase 1</fullName>
        <ecNumber evidence="2">2.5.1.25</ecNumber>
    </recommendedName>
    <alternativeName>
        <fullName evidence="10">DTW domain-containing protein 1</fullName>
    </alternativeName>
</protein>
<comment type="function">
    <text evidence="7">Catalyzes the formation of 3-(3-amino-3-carboxypropyl)uridine (acp3U) at position 20 in the D-loop of several cytoplasmic tRNAs (acp3U(20)).</text>
</comment>
<evidence type="ECO:0000313" key="13">
    <source>
        <dbReference type="EMBL" id="CAH1775505.1"/>
    </source>
</evidence>
<keyword evidence="3" id="KW-0808">Transferase</keyword>
<evidence type="ECO:0000256" key="5">
    <source>
        <dbReference type="ARBA" id="ARBA00022694"/>
    </source>
</evidence>
<evidence type="ECO:0000313" key="14">
    <source>
        <dbReference type="Proteomes" id="UP000749559"/>
    </source>
</evidence>
<evidence type="ECO:0000256" key="10">
    <source>
        <dbReference type="ARBA" id="ARBA00042508"/>
    </source>
</evidence>
<proteinExistence type="inferred from homology"/>
<comment type="subcellular location">
    <subcellularLocation>
        <location evidence="1">Nucleus</location>
    </subcellularLocation>
</comment>
<evidence type="ECO:0000256" key="6">
    <source>
        <dbReference type="ARBA" id="ARBA00023242"/>
    </source>
</evidence>
<evidence type="ECO:0000256" key="11">
    <source>
        <dbReference type="ARBA" id="ARBA00048718"/>
    </source>
</evidence>
<evidence type="ECO:0000256" key="7">
    <source>
        <dbReference type="ARBA" id="ARBA00037050"/>
    </source>
</evidence>
<dbReference type="InterPro" id="IPR051521">
    <property type="entry name" value="tRNA_Mod/Golgi_Maint"/>
</dbReference>
<keyword evidence="6" id="KW-0539">Nucleus</keyword>
<keyword evidence="14" id="KW-1185">Reference proteome</keyword>
<feature type="non-terminal residue" evidence="13">
    <location>
        <position position="1"/>
    </location>
</feature>
<dbReference type="OrthoDB" id="3173at2759"/>
<dbReference type="GO" id="GO:0016432">
    <property type="term" value="F:tRNA-uridine aminocarboxypropyltransferase activity"/>
    <property type="evidence" value="ECO:0007669"/>
    <property type="project" value="UniProtKB-EC"/>
</dbReference>
<keyword evidence="4" id="KW-0949">S-adenosyl-L-methionine</keyword>
<dbReference type="GO" id="GO:0006400">
    <property type="term" value="P:tRNA modification"/>
    <property type="evidence" value="ECO:0007669"/>
    <property type="project" value="TreeGrafter"/>
</dbReference>
<accession>A0A8S4N2Q3</accession>
<comment type="caution">
    <text evidence="13">The sequence shown here is derived from an EMBL/GenBank/DDBJ whole genome shotgun (WGS) entry which is preliminary data.</text>
</comment>
<evidence type="ECO:0000256" key="1">
    <source>
        <dbReference type="ARBA" id="ARBA00004123"/>
    </source>
</evidence>
<evidence type="ECO:0000256" key="8">
    <source>
        <dbReference type="ARBA" id="ARBA00038290"/>
    </source>
</evidence>
<sequence>GLQCIELKSRETKFWRHQKDKPRTYLATIEAIYYFQLEYHQSFVPSEYTGQYDDLLFFFVFMYGTIKELYDGGKQLKAYSSPETDKNKAEAYMLLIDKD</sequence>
<dbReference type="PANTHER" id="PTHR15627">
    <property type="entry name" value="NATURAL KILLER CELL-SPECIFIC ANTIGEN KLIP1"/>
    <property type="match status" value="1"/>
</dbReference>
<dbReference type="EMBL" id="CAIIXF020000001">
    <property type="protein sequence ID" value="CAH1775505.1"/>
    <property type="molecule type" value="Genomic_DNA"/>
</dbReference>
<dbReference type="Proteomes" id="UP000749559">
    <property type="component" value="Unassembled WGS sequence"/>
</dbReference>
<gene>
    <name evidence="13" type="ORF">OFUS_LOCUS2802</name>
</gene>
<evidence type="ECO:0000256" key="3">
    <source>
        <dbReference type="ARBA" id="ARBA00022679"/>
    </source>
</evidence>
<name>A0A8S4N2Q3_OWEFU</name>
<dbReference type="GO" id="GO:0005634">
    <property type="term" value="C:nucleus"/>
    <property type="evidence" value="ECO:0007669"/>
    <property type="project" value="UniProtKB-SubCell"/>
</dbReference>
<dbReference type="EC" id="2.5.1.25" evidence="2"/>
<comment type="similarity">
    <text evidence="8">Belongs to the TDD superfamily. DTWD1 family.</text>
</comment>
<feature type="domain" description="DTW" evidence="12">
    <location>
        <begin position="2"/>
        <end position="65"/>
    </location>
</feature>
<comment type="catalytic activity">
    <reaction evidence="11">
        <text>a uridine in tRNA + S-adenosyl-L-methionine = a 3-[(3S)-3-amino-3-carboxypropyl]uridine in tRNA + S-methyl-5'-thioadenosine + H(+)</text>
        <dbReference type="Rhea" id="RHEA:62432"/>
        <dbReference type="Rhea" id="RHEA-COMP:13339"/>
        <dbReference type="Rhea" id="RHEA-COMP:16092"/>
        <dbReference type="ChEBI" id="CHEBI:15378"/>
        <dbReference type="ChEBI" id="CHEBI:17509"/>
        <dbReference type="ChEBI" id="CHEBI:59789"/>
        <dbReference type="ChEBI" id="CHEBI:65315"/>
        <dbReference type="ChEBI" id="CHEBI:82930"/>
        <dbReference type="EC" id="2.5.1.25"/>
    </reaction>
</comment>
<evidence type="ECO:0000256" key="2">
    <source>
        <dbReference type="ARBA" id="ARBA00012386"/>
    </source>
</evidence>
<evidence type="ECO:0000259" key="12">
    <source>
        <dbReference type="Pfam" id="PF03942"/>
    </source>
</evidence>
<dbReference type="InterPro" id="IPR005636">
    <property type="entry name" value="DTW"/>
</dbReference>
<evidence type="ECO:0000256" key="4">
    <source>
        <dbReference type="ARBA" id="ARBA00022691"/>
    </source>
</evidence>
<dbReference type="Pfam" id="PF03942">
    <property type="entry name" value="DTW"/>
    <property type="match status" value="1"/>
</dbReference>